<protein>
    <recommendedName>
        <fullName evidence="3">Fluoroacetyl-CoA-specific thioesterase-like domain-containing protein</fullName>
    </recommendedName>
</protein>
<dbReference type="Pfam" id="PF22636">
    <property type="entry name" value="FlK"/>
    <property type="match status" value="1"/>
</dbReference>
<evidence type="ECO:0000256" key="2">
    <source>
        <dbReference type="PIRSR" id="PIRSR014972-2"/>
    </source>
</evidence>
<feature type="binding site" evidence="2">
    <location>
        <position position="120"/>
    </location>
    <ligand>
        <name>substrate</name>
    </ligand>
</feature>
<dbReference type="InterPro" id="IPR025540">
    <property type="entry name" value="FlK"/>
</dbReference>
<name>A0AAC9JSE4_9HYPH</name>
<accession>A0AAC9JSE4</accession>
<dbReference type="EMBL" id="CP018095">
    <property type="protein sequence ID" value="APF38386.1"/>
    <property type="molecule type" value="Genomic_DNA"/>
</dbReference>
<evidence type="ECO:0000256" key="1">
    <source>
        <dbReference type="PIRSR" id="PIRSR014972-1"/>
    </source>
</evidence>
<feature type="domain" description="Fluoroacetyl-CoA-specific thioesterase-like" evidence="3">
    <location>
        <begin position="35"/>
        <end position="124"/>
    </location>
</feature>
<evidence type="ECO:0000313" key="4">
    <source>
        <dbReference type="EMBL" id="APF38386.1"/>
    </source>
</evidence>
<dbReference type="InterPro" id="IPR029069">
    <property type="entry name" value="HotDog_dom_sf"/>
</dbReference>
<gene>
    <name evidence="4" type="ORF">BOQ54_14535</name>
</gene>
<reference evidence="4 5" key="1">
    <citation type="submission" date="2016-11" db="EMBL/GenBank/DDBJ databases">
        <title>Complete genome sequence of the aerobically denitrifying bacterium Chelatococcus daeguensis TAD1.</title>
        <authorList>
            <person name="Yang Y."/>
            <person name="Huang S."/>
            <person name="Lin E."/>
        </authorList>
    </citation>
    <scope>NUCLEOTIDE SEQUENCE [LARGE SCALE GENOMIC DNA]</scope>
    <source>
        <strain evidence="4 5">TAD1</strain>
    </source>
</reference>
<dbReference type="InterPro" id="IPR054485">
    <property type="entry name" value="FlK-like_dom"/>
</dbReference>
<dbReference type="SUPFAM" id="SSF54637">
    <property type="entry name" value="Thioesterase/thiol ester dehydrase-isomerase"/>
    <property type="match status" value="1"/>
</dbReference>
<dbReference type="Proteomes" id="UP000182703">
    <property type="component" value="Chromosome"/>
</dbReference>
<dbReference type="PANTHER" id="PTHR36934:SF1">
    <property type="entry name" value="THIOESTERASE DOMAIN-CONTAINING PROTEIN"/>
    <property type="match status" value="1"/>
</dbReference>
<evidence type="ECO:0000259" key="3">
    <source>
        <dbReference type="Pfam" id="PF22636"/>
    </source>
</evidence>
<evidence type="ECO:0000313" key="5">
    <source>
        <dbReference type="Proteomes" id="UP000182703"/>
    </source>
</evidence>
<dbReference type="PIRSF" id="PIRSF014972">
    <property type="entry name" value="FlK"/>
    <property type="match status" value="1"/>
</dbReference>
<dbReference type="AlphaFoldDB" id="A0AAC9JSE4"/>
<dbReference type="Gene3D" id="3.10.129.10">
    <property type="entry name" value="Hotdog Thioesterase"/>
    <property type="match status" value="1"/>
</dbReference>
<organism evidence="4 5">
    <name type="scientific">Chelatococcus daeguensis</name>
    <dbReference type="NCBI Taxonomy" id="444444"/>
    <lineage>
        <taxon>Bacteria</taxon>
        <taxon>Pseudomonadati</taxon>
        <taxon>Pseudomonadota</taxon>
        <taxon>Alphaproteobacteria</taxon>
        <taxon>Hyphomicrobiales</taxon>
        <taxon>Chelatococcaceae</taxon>
        <taxon>Chelatococcus</taxon>
    </lineage>
</organism>
<feature type="active site" evidence="1">
    <location>
        <position position="42"/>
    </location>
</feature>
<sequence>MRDTLIPGLRHESRTIVTPAMLVPALAGQLPPFADMPAVLATAMMVGFVEATCIDLMRPHLDEGEHSVGIHIDMSHAAPTSAGSDLRAEVEVETVAGRILSFRVRAFDSAGPIGEGTHRRAVIRMSRFSEKIVERAGTATVGTGRPT</sequence>
<proteinExistence type="predicted"/>
<feature type="active site" evidence="1">
    <location>
        <position position="50"/>
    </location>
</feature>
<feature type="active site" evidence="1">
    <location>
        <position position="76"/>
    </location>
</feature>
<dbReference type="RefSeq" id="WP_071924161.1">
    <property type="nucleotide sequence ID" value="NZ_CP018095.1"/>
</dbReference>
<keyword evidence="5" id="KW-1185">Reference proteome</keyword>
<dbReference type="PANTHER" id="PTHR36934">
    <property type="entry name" value="BLR0278 PROTEIN"/>
    <property type="match status" value="1"/>
</dbReference>
<dbReference type="KEGG" id="cdq:BOQ54_14535"/>
<feature type="binding site" evidence="2">
    <location>
        <position position="69"/>
    </location>
    <ligand>
        <name>substrate</name>
    </ligand>
</feature>